<sequence length="37" mass="4547">MRTLNNLWFQTLTLRVRKTSTIQKRKLPQKVICFNNR</sequence>
<dbReference type="EMBL" id="CP001146">
    <property type="protein sequence ID" value="ACI19594.1"/>
    <property type="molecule type" value="Genomic_DNA"/>
</dbReference>
<accession>B5YEM7</accession>
<organism evidence="1 2">
    <name type="scientific">Dictyoglomus thermophilum (strain ATCC 35947 / DSM 3960 / H-6-12)</name>
    <dbReference type="NCBI Taxonomy" id="309799"/>
    <lineage>
        <taxon>Bacteria</taxon>
        <taxon>Pseudomonadati</taxon>
        <taxon>Dictyoglomota</taxon>
        <taxon>Dictyoglomia</taxon>
        <taxon>Dictyoglomales</taxon>
        <taxon>Dictyoglomaceae</taxon>
        <taxon>Dictyoglomus</taxon>
    </lineage>
</organism>
<dbReference type="KEGG" id="dth:DICTH_1148"/>
<dbReference type="Proteomes" id="UP000001733">
    <property type="component" value="Chromosome"/>
</dbReference>
<protein>
    <submittedName>
        <fullName evidence="1">Uncharacterized protein</fullName>
    </submittedName>
</protein>
<evidence type="ECO:0000313" key="2">
    <source>
        <dbReference type="Proteomes" id="UP000001733"/>
    </source>
</evidence>
<gene>
    <name evidence="1" type="ordered locus">DICTH_1148</name>
</gene>
<dbReference type="HOGENOM" id="CLU_3342949_0_0_0"/>
<keyword evidence="2" id="KW-1185">Reference proteome</keyword>
<proteinExistence type="predicted"/>
<dbReference type="PaxDb" id="309799-DICTH_1148"/>
<dbReference type="AlphaFoldDB" id="B5YEM7"/>
<evidence type="ECO:0000313" key="1">
    <source>
        <dbReference type="EMBL" id="ACI19594.1"/>
    </source>
</evidence>
<name>B5YEM7_DICT6</name>
<reference evidence="1 2" key="1">
    <citation type="journal article" date="2014" name="Genome Announc.">
        <title>Complete Genome Sequence of the Extreme Thermophile Dictyoglomus thermophilum H-6-12.</title>
        <authorList>
            <person name="Coil D.A."/>
            <person name="Badger J.H."/>
            <person name="Forberger H.C."/>
            <person name="Riggs F."/>
            <person name="Madupu R."/>
            <person name="Fedorova N."/>
            <person name="Ward N."/>
            <person name="Robb F.T."/>
            <person name="Eisen J.A."/>
        </authorList>
    </citation>
    <scope>NUCLEOTIDE SEQUENCE [LARGE SCALE GENOMIC DNA]</scope>
    <source>
        <strain evidence="2">ATCC 35947 / DSM 3960 / H-6-12</strain>
    </source>
</reference>